<evidence type="ECO:0000313" key="3">
    <source>
        <dbReference type="Proteomes" id="UP000257109"/>
    </source>
</evidence>
<reference evidence="2" key="1">
    <citation type="submission" date="2018-05" db="EMBL/GenBank/DDBJ databases">
        <title>Draft genome of Mucuna pruriens seed.</title>
        <authorList>
            <person name="Nnadi N.E."/>
            <person name="Vos R."/>
            <person name="Hasami M.H."/>
            <person name="Devisetty U.K."/>
            <person name="Aguiy J.C."/>
        </authorList>
    </citation>
    <scope>NUCLEOTIDE SEQUENCE [LARGE SCALE GENOMIC DNA]</scope>
    <source>
        <strain evidence="2">JCA_2017</strain>
    </source>
</reference>
<feature type="domain" description="Reverse transcriptase Ty1/copia-type" evidence="1">
    <location>
        <begin position="4"/>
        <end position="152"/>
    </location>
</feature>
<name>A0A371G7D2_MUCPR</name>
<evidence type="ECO:0000313" key="2">
    <source>
        <dbReference type="EMBL" id="RDX86468.1"/>
    </source>
</evidence>
<dbReference type="Pfam" id="PF07727">
    <property type="entry name" value="RVT_2"/>
    <property type="match status" value="1"/>
</dbReference>
<dbReference type="Proteomes" id="UP000257109">
    <property type="component" value="Unassembled WGS sequence"/>
</dbReference>
<keyword evidence="3" id="KW-1185">Reference proteome</keyword>
<sequence>MTLVAHFDLKLHQMDVKTTFLNCDIEETIYMVKLENFVSNESKSMASRQWYHKFYHVITSYGFETNVVNDCCRTPFLSRKKKKELSGSKYIFLVLYVDDIQLARSNTCLLHETKRFLTKNFEMKDLREASFVLGIQILRNRSQGILRFSMKDSKSRDILIAKGDKFSLRQCPNNDLERNEM</sequence>
<proteinExistence type="predicted"/>
<protein>
    <recommendedName>
        <fullName evidence="1">Reverse transcriptase Ty1/copia-type domain-containing protein</fullName>
    </recommendedName>
</protein>
<dbReference type="EMBL" id="QJKJ01006512">
    <property type="protein sequence ID" value="RDX86468.1"/>
    <property type="molecule type" value="Genomic_DNA"/>
</dbReference>
<accession>A0A371G7D2</accession>
<evidence type="ECO:0000259" key="1">
    <source>
        <dbReference type="Pfam" id="PF07727"/>
    </source>
</evidence>
<dbReference type="InterPro" id="IPR013103">
    <property type="entry name" value="RVT_2"/>
</dbReference>
<feature type="non-terminal residue" evidence="2">
    <location>
        <position position="1"/>
    </location>
</feature>
<gene>
    <name evidence="2" type="ORF">CR513_32198</name>
</gene>
<dbReference type="AlphaFoldDB" id="A0A371G7D2"/>
<organism evidence="2 3">
    <name type="scientific">Mucuna pruriens</name>
    <name type="common">Velvet bean</name>
    <name type="synonym">Dolichos pruriens</name>
    <dbReference type="NCBI Taxonomy" id="157652"/>
    <lineage>
        <taxon>Eukaryota</taxon>
        <taxon>Viridiplantae</taxon>
        <taxon>Streptophyta</taxon>
        <taxon>Embryophyta</taxon>
        <taxon>Tracheophyta</taxon>
        <taxon>Spermatophyta</taxon>
        <taxon>Magnoliopsida</taxon>
        <taxon>eudicotyledons</taxon>
        <taxon>Gunneridae</taxon>
        <taxon>Pentapetalae</taxon>
        <taxon>rosids</taxon>
        <taxon>fabids</taxon>
        <taxon>Fabales</taxon>
        <taxon>Fabaceae</taxon>
        <taxon>Papilionoideae</taxon>
        <taxon>50 kb inversion clade</taxon>
        <taxon>NPAAA clade</taxon>
        <taxon>indigoferoid/millettioid clade</taxon>
        <taxon>Phaseoleae</taxon>
        <taxon>Mucuna</taxon>
    </lineage>
</organism>
<comment type="caution">
    <text evidence="2">The sequence shown here is derived from an EMBL/GenBank/DDBJ whole genome shotgun (WGS) entry which is preliminary data.</text>
</comment>